<keyword evidence="2" id="KW-0677">Repeat</keyword>
<dbReference type="PANTHER" id="PTHR19211">
    <property type="entry name" value="ATP-BINDING TRANSPORT PROTEIN-RELATED"/>
    <property type="match status" value="1"/>
</dbReference>
<dbReference type="GO" id="GO:0005524">
    <property type="term" value="F:ATP binding"/>
    <property type="evidence" value="ECO:0007669"/>
    <property type="project" value="UniProtKB-KW"/>
</dbReference>
<evidence type="ECO:0000256" key="1">
    <source>
        <dbReference type="ARBA" id="ARBA00005417"/>
    </source>
</evidence>
<reference evidence="9" key="1">
    <citation type="submission" date="2019-06" db="EMBL/GenBank/DDBJ databases">
        <title>Whole-Genome Sequence of Bradyrhizobium sp. 3 Strain 65S1MB.</title>
        <authorList>
            <person name="Bromfield E.S.P."/>
            <person name="Cloutier S."/>
            <person name="Nguyen H.D.T."/>
        </authorList>
    </citation>
    <scope>NUCLEOTIDE SEQUENCE [LARGE SCALE GENOMIC DNA]</scope>
    <source>
        <strain evidence="9">65S1MB</strain>
    </source>
</reference>
<name>A0ABX5W4X8_9BRAD</name>
<organism evidence="8 9">
    <name type="scientific">Bradyrhizobium symbiodeficiens</name>
    <dbReference type="NCBI Taxonomy" id="1404367"/>
    <lineage>
        <taxon>Bacteria</taxon>
        <taxon>Pseudomonadati</taxon>
        <taxon>Pseudomonadota</taxon>
        <taxon>Alphaproteobacteria</taxon>
        <taxon>Hyphomicrobiales</taxon>
        <taxon>Nitrobacteraceae</taxon>
        <taxon>Bradyrhizobium</taxon>
    </lineage>
</organism>
<reference evidence="8 9" key="2">
    <citation type="journal article" date="2020" name="Int. J. Syst. Evol. Microbiol.">
        <title>Description and complete genome sequences of Bradyrhizobium symbiodeficiens sp. nov., a non-symbiotic bacterium associated with legumes native to Canada.</title>
        <authorList>
            <person name="Bromfield E.S.P."/>
            <person name="Cloutier S."/>
            <person name="Nguyen H.D.T."/>
        </authorList>
    </citation>
    <scope>NUCLEOTIDE SEQUENCE [LARGE SCALE GENOMIC DNA]</scope>
    <source>
        <strain evidence="8 9">65S1MB</strain>
    </source>
</reference>
<dbReference type="PROSITE" id="PS50893">
    <property type="entry name" value="ABC_TRANSPORTER_2"/>
    <property type="match status" value="2"/>
</dbReference>
<sequence length="621" mass="67556">MLGITDLSIRLAGRLLIDQSSVQITPGSRVGLVGRNGTGKSTLFKVIRGELAAEHGSVSLPPRWSVGSLAQEAPNGPESLISVVLKADLEREALLTEAESATDPHRIAEIQTRLVDIDAHSAPSRAAAILSGLGFSATDQLRPCAEFSGGWRMRVALAATLFAAPDLLLLDEPTNYLDLEGTLWLEDHLAHYPRTVIVISHDRDLLESSVDQILHLERGKLTLYKGTYSSFEEQRAMREMLDAKAVKRQEAERARLQAFVDRFKAKASKARQAQSRVKMLERLKPITALVTQDVREISFPAPEKILSPPIIAVDNVSVGYDPANAVLNRVTLRIDNEDRIALLGSNGNGKSTLVKLLAGRLAPFSGKVTRADKLSIAYFAQHQLDELNEDGSAYDHVRKLMGGDAPEAKVRARAGAIGFSGKAADTKVGKLSGGEKARLLLGLATFFGPNMIILDEPTNHLDIDSRAALAEAINEFPGAVIMVSHDRYLIEACADQLWIVADRTVTNYDGDLDEYRRLVLSARNGEPAPRERSVASEKPQRARSDNRGSLKKRITEAEAEIARVGAIIAKIDTALSLPDIFTRDPKQAAQLSKARANAADALARAEEQWLEASTQFDEAAG</sequence>
<evidence type="ECO:0000256" key="6">
    <source>
        <dbReference type="SAM" id="MobiDB-lite"/>
    </source>
</evidence>
<dbReference type="Proteomes" id="UP000319298">
    <property type="component" value="Chromosome"/>
</dbReference>
<dbReference type="InterPro" id="IPR050611">
    <property type="entry name" value="ABCF"/>
</dbReference>
<dbReference type="EMBL" id="CP041090">
    <property type="protein sequence ID" value="QDF37684.1"/>
    <property type="molecule type" value="Genomic_DNA"/>
</dbReference>
<dbReference type="PROSITE" id="PS00211">
    <property type="entry name" value="ABC_TRANSPORTER_1"/>
    <property type="match status" value="2"/>
</dbReference>
<dbReference type="InterPro" id="IPR017871">
    <property type="entry name" value="ABC_transporter-like_CS"/>
</dbReference>
<dbReference type="InterPro" id="IPR032524">
    <property type="entry name" value="ABC_tran_C"/>
</dbReference>
<feature type="domain" description="ABC transporter" evidence="7">
    <location>
        <begin position="2"/>
        <end position="243"/>
    </location>
</feature>
<dbReference type="InterPro" id="IPR037118">
    <property type="entry name" value="Val-tRNA_synth_C_sf"/>
</dbReference>
<evidence type="ECO:0000313" key="8">
    <source>
        <dbReference type="EMBL" id="QDF37684.1"/>
    </source>
</evidence>
<protein>
    <submittedName>
        <fullName evidence="8">ABC-F family ATP-binding cassette domain-containing protein</fullName>
    </submittedName>
</protein>
<keyword evidence="9" id="KW-1185">Reference proteome</keyword>
<dbReference type="Pfam" id="PF12848">
    <property type="entry name" value="ABC_tran_Xtn"/>
    <property type="match status" value="1"/>
</dbReference>
<feature type="domain" description="ABC transporter" evidence="7">
    <location>
        <begin position="311"/>
        <end position="527"/>
    </location>
</feature>
<dbReference type="InterPro" id="IPR027417">
    <property type="entry name" value="P-loop_NTPase"/>
</dbReference>
<dbReference type="Gene3D" id="3.40.50.300">
    <property type="entry name" value="P-loop containing nucleotide triphosphate hydrolases"/>
    <property type="match status" value="2"/>
</dbReference>
<dbReference type="InterPro" id="IPR003593">
    <property type="entry name" value="AAA+_ATPase"/>
</dbReference>
<dbReference type="Gene3D" id="1.10.287.380">
    <property type="entry name" value="Valyl-tRNA synthetase, C-terminal domain"/>
    <property type="match status" value="1"/>
</dbReference>
<evidence type="ECO:0000256" key="2">
    <source>
        <dbReference type="ARBA" id="ARBA00022737"/>
    </source>
</evidence>
<dbReference type="CDD" id="cd03221">
    <property type="entry name" value="ABCF_EF-3"/>
    <property type="match status" value="2"/>
</dbReference>
<evidence type="ECO:0000256" key="3">
    <source>
        <dbReference type="ARBA" id="ARBA00022741"/>
    </source>
</evidence>
<comment type="similarity">
    <text evidence="1">Belongs to the ABC transporter superfamily.</text>
</comment>
<evidence type="ECO:0000259" key="7">
    <source>
        <dbReference type="PROSITE" id="PS50893"/>
    </source>
</evidence>
<dbReference type="SUPFAM" id="SSF52540">
    <property type="entry name" value="P-loop containing nucleoside triphosphate hydrolases"/>
    <property type="match status" value="2"/>
</dbReference>
<evidence type="ECO:0000313" key="9">
    <source>
        <dbReference type="Proteomes" id="UP000319298"/>
    </source>
</evidence>
<dbReference type="RefSeq" id="WP_140479220.1">
    <property type="nucleotide sequence ID" value="NZ_CP041090.2"/>
</dbReference>
<dbReference type="Pfam" id="PF00005">
    <property type="entry name" value="ABC_tran"/>
    <property type="match status" value="2"/>
</dbReference>
<keyword evidence="4 8" id="KW-0067">ATP-binding</keyword>
<keyword evidence="3" id="KW-0547">Nucleotide-binding</keyword>
<feature type="compositionally biased region" description="Basic and acidic residues" evidence="6">
    <location>
        <begin position="528"/>
        <end position="550"/>
    </location>
</feature>
<accession>A0ABX5W4X8</accession>
<evidence type="ECO:0000256" key="4">
    <source>
        <dbReference type="ARBA" id="ARBA00022840"/>
    </source>
</evidence>
<evidence type="ECO:0000256" key="5">
    <source>
        <dbReference type="ARBA" id="ARBA00024722"/>
    </source>
</evidence>
<dbReference type="PANTHER" id="PTHR19211:SF14">
    <property type="entry name" value="ATP-BINDING CASSETTE SUB-FAMILY F MEMBER 1"/>
    <property type="match status" value="1"/>
</dbReference>
<gene>
    <name evidence="8" type="ORF">FJN17_08920</name>
</gene>
<proteinExistence type="inferred from homology"/>
<dbReference type="InterPro" id="IPR032781">
    <property type="entry name" value="ABC_tran_Xtn"/>
</dbReference>
<dbReference type="SMART" id="SM00382">
    <property type="entry name" value="AAA"/>
    <property type="match status" value="2"/>
</dbReference>
<comment type="function">
    <text evidence="5">Involved in beta-(1--&gt;2)glucan export. Transmembrane domains (TMD) form a pore in the inner membrane and the ATP-binding domain (NBD) is responsible for energy generation.</text>
</comment>
<feature type="region of interest" description="Disordered" evidence="6">
    <location>
        <begin position="526"/>
        <end position="550"/>
    </location>
</feature>
<dbReference type="Pfam" id="PF16326">
    <property type="entry name" value="ABC_tran_CTD"/>
    <property type="match status" value="1"/>
</dbReference>
<dbReference type="InterPro" id="IPR003439">
    <property type="entry name" value="ABC_transporter-like_ATP-bd"/>
</dbReference>